<gene>
    <name evidence="2" type="ORF">ENSA7_33590</name>
</gene>
<evidence type="ECO:0000259" key="1">
    <source>
        <dbReference type="Pfam" id="PF05685"/>
    </source>
</evidence>
<dbReference type="EMBL" id="PVNL01000063">
    <property type="protein sequence ID" value="PRQ06935.1"/>
    <property type="molecule type" value="Genomic_DNA"/>
</dbReference>
<feature type="domain" description="Putative restriction endonuclease" evidence="1">
    <location>
        <begin position="13"/>
        <end position="179"/>
    </location>
</feature>
<dbReference type="Pfam" id="PF05685">
    <property type="entry name" value="Uma2"/>
    <property type="match status" value="1"/>
</dbReference>
<name>A0A2S9YPB3_9BACT</name>
<dbReference type="Proteomes" id="UP000238823">
    <property type="component" value="Unassembled WGS sequence"/>
</dbReference>
<accession>A0A2S9YPB3</accession>
<evidence type="ECO:0000313" key="3">
    <source>
        <dbReference type="Proteomes" id="UP000238823"/>
    </source>
</evidence>
<dbReference type="AlphaFoldDB" id="A0A2S9YPB3"/>
<dbReference type="RefSeq" id="WP_106090357.1">
    <property type="nucleotide sequence ID" value="NZ_PVNL01000063.1"/>
</dbReference>
<protein>
    <recommendedName>
        <fullName evidence="1">Putative restriction endonuclease domain-containing protein</fullName>
    </recommendedName>
</protein>
<reference evidence="2 3" key="1">
    <citation type="submission" date="2018-03" db="EMBL/GenBank/DDBJ databases">
        <title>Draft Genome Sequences of the Obligatory Marine Myxobacteria Enhygromyxa salina SWB007.</title>
        <authorList>
            <person name="Poehlein A."/>
            <person name="Moghaddam J.A."/>
            <person name="Harms H."/>
            <person name="Alanjari M."/>
            <person name="Koenig G.M."/>
            <person name="Daniel R."/>
            <person name="Schaeberle T.F."/>
        </authorList>
    </citation>
    <scope>NUCLEOTIDE SEQUENCE [LARGE SCALE GENOMIC DNA]</scope>
    <source>
        <strain evidence="2 3">SWB007</strain>
    </source>
</reference>
<dbReference type="InterPro" id="IPR008538">
    <property type="entry name" value="Uma2"/>
</dbReference>
<comment type="caution">
    <text evidence="2">The sequence shown here is derived from an EMBL/GenBank/DDBJ whole genome shotgun (WGS) entry which is preliminary data.</text>
</comment>
<dbReference type="PANTHER" id="PTHR36558">
    <property type="entry name" value="GLR1098 PROTEIN"/>
    <property type="match status" value="1"/>
</dbReference>
<dbReference type="PANTHER" id="PTHR36558:SF1">
    <property type="entry name" value="RESTRICTION ENDONUCLEASE DOMAIN-CONTAINING PROTEIN-RELATED"/>
    <property type="match status" value="1"/>
</dbReference>
<sequence length="187" mass="20540">MSGEAANLHMTYAEYCAFERESEVKHEYIAGEVFAMAGRTLEHSRLCAEIVHQLRLALEGGPCRVLSADARVRVEAADVDTYPDISVCGPPETAAGDDHALLNPKLIVEVLSSSTEAYDRGLKASNYRKIPALKAYLLVAQDRPRVELQVCDADGRWVIHEGVAGERLAIEPLGIELDVDALYRDAF</sequence>
<evidence type="ECO:0000313" key="2">
    <source>
        <dbReference type="EMBL" id="PRQ06935.1"/>
    </source>
</evidence>
<dbReference type="Gene3D" id="3.90.1570.10">
    <property type="entry name" value="tt1808, chain A"/>
    <property type="match status" value="1"/>
</dbReference>
<organism evidence="2 3">
    <name type="scientific">Enhygromyxa salina</name>
    <dbReference type="NCBI Taxonomy" id="215803"/>
    <lineage>
        <taxon>Bacteria</taxon>
        <taxon>Pseudomonadati</taxon>
        <taxon>Myxococcota</taxon>
        <taxon>Polyangia</taxon>
        <taxon>Nannocystales</taxon>
        <taxon>Nannocystaceae</taxon>
        <taxon>Enhygromyxa</taxon>
    </lineage>
</organism>
<dbReference type="CDD" id="cd06260">
    <property type="entry name" value="DUF820-like"/>
    <property type="match status" value="1"/>
</dbReference>
<dbReference type="InterPro" id="IPR012296">
    <property type="entry name" value="Nuclease_put_TT1808"/>
</dbReference>
<dbReference type="InterPro" id="IPR011335">
    <property type="entry name" value="Restrct_endonuc-II-like"/>
</dbReference>
<dbReference type="OrthoDB" id="5503005at2"/>
<dbReference type="SUPFAM" id="SSF52980">
    <property type="entry name" value="Restriction endonuclease-like"/>
    <property type="match status" value="1"/>
</dbReference>
<proteinExistence type="predicted"/>